<evidence type="ECO:0000259" key="9">
    <source>
        <dbReference type="PROSITE" id="PS51161"/>
    </source>
</evidence>
<keyword evidence="8" id="KW-0862">Zinc</keyword>
<dbReference type="EMBL" id="JADIMS010000127">
    <property type="protein sequence ID" value="MBO8450803.1"/>
    <property type="molecule type" value="Genomic_DNA"/>
</dbReference>
<proteinExistence type="inferred from homology"/>
<keyword evidence="2 8" id="KW-0547">Nucleotide-binding</keyword>
<dbReference type="GO" id="GO:0008270">
    <property type="term" value="F:zinc ion binding"/>
    <property type="evidence" value="ECO:0007669"/>
    <property type="project" value="UniProtKB-UniRule"/>
</dbReference>
<evidence type="ECO:0000256" key="1">
    <source>
        <dbReference type="ARBA" id="ARBA00022491"/>
    </source>
</evidence>
<evidence type="ECO:0000256" key="8">
    <source>
        <dbReference type="HAMAP-Rule" id="MF_00440"/>
    </source>
</evidence>
<organism evidence="10 11">
    <name type="scientific">Candidatus Avitreponema avistercoris</name>
    <dbReference type="NCBI Taxonomy" id="2840705"/>
    <lineage>
        <taxon>Bacteria</taxon>
        <taxon>Pseudomonadati</taxon>
        <taxon>Spirochaetota</taxon>
        <taxon>Spirochaetia</taxon>
        <taxon>Spirochaetales</taxon>
        <taxon>Candidatus Avitreponema</taxon>
    </lineage>
</organism>
<dbReference type="HAMAP" id="MF_00440">
    <property type="entry name" value="NrdR"/>
    <property type="match status" value="1"/>
</dbReference>
<dbReference type="Pfam" id="PF22811">
    <property type="entry name" value="Zn_ribbon_NrdR"/>
    <property type="match status" value="1"/>
</dbReference>
<dbReference type="GO" id="GO:0005524">
    <property type="term" value="F:ATP binding"/>
    <property type="evidence" value="ECO:0007669"/>
    <property type="project" value="UniProtKB-UniRule"/>
</dbReference>
<keyword evidence="6 8" id="KW-0238">DNA-binding</keyword>
<evidence type="ECO:0000256" key="4">
    <source>
        <dbReference type="ARBA" id="ARBA00022840"/>
    </source>
</evidence>
<evidence type="ECO:0000256" key="6">
    <source>
        <dbReference type="ARBA" id="ARBA00023125"/>
    </source>
</evidence>
<dbReference type="GO" id="GO:0045892">
    <property type="term" value="P:negative regulation of DNA-templated transcription"/>
    <property type="evidence" value="ECO:0007669"/>
    <property type="project" value="UniProtKB-UniRule"/>
</dbReference>
<keyword evidence="5 8" id="KW-0805">Transcription regulation</keyword>
<accession>A0A9D9EPP7</accession>
<evidence type="ECO:0000313" key="10">
    <source>
        <dbReference type="EMBL" id="MBO8450803.1"/>
    </source>
</evidence>
<dbReference type="PANTHER" id="PTHR30455:SF2">
    <property type="entry name" value="TRANSCRIPTIONAL REPRESSOR NRDR"/>
    <property type="match status" value="1"/>
</dbReference>
<evidence type="ECO:0000313" key="11">
    <source>
        <dbReference type="Proteomes" id="UP000823616"/>
    </source>
</evidence>
<keyword evidence="4 8" id="KW-0067">ATP-binding</keyword>
<comment type="function">
    <text evidence="8">Negatively regulates transcription of bacterial ribonucleotide reductase nrd genes and operons by binding to NrdR-boxes.</text>
</comment>
<dbReference type="InterPro" id="IPR003796">
    <property type="entry name" value="RNR_NrdR-like"/>
</dbReference>
<dbReference type="PANTHER" id="PTHR30455">
    <property type="entry name" value="TRANSCRIPTIONAL REPRESSOR NRDR"/>
    <property type="match status" value="1"/>
</dbReference>
<dbReference type="AlphaFoldDB" id="A0A9D9EPP7"/>
<keyword evidence="8" id="KW-0479">Metal-binding</keyword>
<dbReference type="GO" id="GO:0003677">
    <property type="term" value="F:DNA binding"/>
    <property type="evidence" value="ECO:0007669"/>
    <property type="project" value="UniProtKB-KW"/>
</dbReference>
<comment type="caution">
    <text evidence="10">The sequence shown here is derived from an EMBL/GenBank/DDBJ whole genome shotgun (WGS) entry which is preliminary data.</text>
</comment>
<protein>
    <recommendedName>
        <fullName evidence="8">Transcriptional repressor NrdR</fullName>
    </recommendedName>
</protein>
<dbReference type="PROSITE" id="PS51161">
    <property type="entry name" value="ATP_CONE"/>
    <property type="match status" value="1"/>
</dbReference>
<feature type="zinc finger region" evidence="8">
    <location>
        <begin position="3"/>
        <end position="34"/>
    </location>
</feature>
<dbReference type="NCBIfam" id="TIGR00244">
    <property type="entry name" value="transcriptional regulator NrdR"/>
    <property type="match status" value="1"/>
</dbReference>
<evidence type="ECO:0000256" key="7">
    <source>
        <dbReference type="ARBA" id="ARBA00023163"/>
    </source>
</evidence>
<sequence>MRCPYCGNFNDKVIDSRTLANGSAIRRRRECTDCGYRFTSYERVEERPLMVVKKDGRRQPFDKEKLMRGIRRALEKRPVSGETIENLLNEIEDLAVMEGKKDSEISSARLGEIVLDILRRMDKVAYIRFASVYRHFENLEEFIAEIQKAEGEKK</sequence>
<comment type="similarity">
    <text evidence="8">Belongs to the NrdR family.</text>
</comment>
<dbReference type="InterPro" id="IPR055173">
    <property type="entry name" value="NrdR-like_N"/>
</dbReference>
<evidence type="ECO:0000256" key="2">
    <source>
        <dbReference type="ARBA" id="ARBA00022741"/>
    </source>
</evidence>
<keyword evidence="3 8" id="KW-0863">Zinc-finger</keyword>
<evidence type="ECO:0000256" key="3">
    <source>
        <dbReference type="ARBA" id="ARBA00022771"/>
    </source>
</evidence>
<dbReference type="Pfam" id="PF03477">
    <property type="entry name" value="ATP-cone"/>
    <property type="match status" value="1"/>
</dbReference>
<evidence type="ECO:0000256" key="5">
    <source>
        <dbReference type="ARBA" id="ARBA00023015"/>
    </source>
</evidence>
<reference evidence="10" key="1">
    <citation type="submission" date="2020-10" db="EMBL/GenBank/DDBJ databases">
        <authorList>
            <person name="Gilroy R."/>
        </authorList>
    </citation>
    <scope>NUCLEOTIDE SEQUENCE</scope>
    <source>
        <strain evidence="10">B3-4054</strain>
    </source>
</reference>
<comment type="cofactor">
    <cofactor evidence="8">
        <name>Zn(2+)</name>
        <dbReference type="ChEBI" id="CHEBI:29105"/>
    </cofactor>
    <text evidence="8">Binds 1 zinc ion.</text>
</comment>
<dbReference type="Proteomes" id="UP000823616">
    <property type="component" value="Unassembled WGS sequence"/>
</dbReference>
<gene>
    <name evidence="8 10" type="primary">nrdR</name>
    <name evidence="10" type="ORF">IAA96_06825</name>
</gene>
<keyword evidence="7 8" id="KW-0804">Transcription</keyword>
<name>A0A9D9EPP7_9SPIR</name>
<feature type="domain" description="ATP-cone" evidence="9">
    <location>
        <begin position="49"/>
        <end position="141"/>
    </location>
</feature>
<reference evidence="10" key="2">
    <citation type="journal article" date="2021" name="PeerJ">
        <title>Extensive microbial diversity within the chicken gut microbiome revealed by metagenomics and culture.</title>
        <authorList>
            <person name="Gilroy R."/>
            <person name="Ravi A."/>
            <person name="Getino M."/>
            <person name="Pursley I."/>
            <person name="Horton D.L."/>
            <person name="Alikhan N.F."/>
            <person name="Baker D."/>
            <person name="Gharbi K."/>
            <person name="Hall N."/>
            <person name="Watson M."/>
            <person name="Adriaenssens E.M."/>
            <person name="Foster-Nyarko E."/>
            <person name="Jarju S."/>
            <person name="Secka A."/>
            <person name="Antonio M."/>
            <person name="Oren A."/>
            <person name="Chaudhuri R.R."/>
            <person name="La Ragione R."/>
            <person name="Hildebrand F."/>
            <person name="Pallen M.J."/>
        </authorList>
    </citation>
    <scope>NUCLEOTIDE SEQUENCE</scope>
    <source>
        <strain evidence="10">B3-4054</strain>
    </source>
</reference>
<keyword evidence="1 8" id="KW-0678">Repressor</keyword>
<dbReference type="InterPro" id="IPR005144">
    <property type="entry name" value="ATP-cone_dom"/>
</dbReference>